<comment type="caution">
    <text evidence="1">The sequence shown here is derived from an EMBL/GenBank/DDBJ whole genome shotgun (WGS) entry which is preliminary data.</text>
</comment>
<dbReference type="EMBL" id="MGDI01000005">
    <property type="protein sequence ID" value="OGL54920.1"/>
    <property type="molecule type" value="Genomic_DNA"/>
</dbReference>
<dbReference type="InterPro" id="IPR029063">
    <property type="entry name" value="SAM-dependent_MTases_sf"/>
</dbReference>
<accession>A0A1F7SMB4</accession>
<protein>
    <recommendedName>
        <fullName evidence="3">Methyltransferase domain-containing protein</fullName>
    </recommendedName>
</protein>
<proteinExistence type="predicted"/>
<name>A0A1F7SMB4_9BACT</name>
<evidence type="ECO:0000313" key="2">
    <source>
        <dbReference type="Proteomes" id="UP000178082"/>
    </source>
</evidence>
<organism evidence="1 2">
    <name type="scientific">Candidatus Schekmanbacteria bacterium RIFCSPLOWO2_12_FULL_38_15</name>
    <dbReference type="NCBI Taxonomy" id="1817883"/>
    <lineage>
        <taxon>Bacteria</taxon>
        <taxon>Candidatus Schekmaniibacteriota</taxon>
    </lineage>
</organism>
<sequence length="189" mass="21941">MRSIVYWHPFTYKLIMRLIYGKYYIPFYGKIANEIGKMELLDICCGDCYITHFLSGNKYLGYEIIPTFVKKARKKGINVELVDIRNKPFPETECILIARALYQLYPYHEEIISKALKSAKKKLIIAESAINLASSRNPIISSIAKRSTNPGVHSSNKRFNPDELRELYEKFGAKRIEFLGRDFIGIFEK</sequence>
<dbReference type="Proteomes" id="UP000178082">
    <property type="component" value="Unassembled WGS sequence"/>
</dbReference>
<reference evidence="1 2" key="1">
    <citation type="journal article" date="2016" name="Nat. Commun.">
        <title>Thousands of microbial genomes shed light on interconnected biogeochemical processes in an aquifer system.</title>
        <authorList>
            <person name="Anantharaman K."/>
            <person name="Brown C.T."/>
            <person name="Hug L.A."/>
            <person name="Sharon I."/>
            <person name="Castelle C.J."/>
            <person name="Probst A.J."/>
            <person name="Thomas B.C."/>
            <person name="Singh A."/>
            <person name="Wilkins M.J."/>
            <person name="Karaoz U."/>
            <person name="Brodie E.L."/>
            <person name="Williams K.H."/>
            <person name="Hubbard S.S."/>
            <person name="Banfield J.F."/>
        </authorList>
    </citation>
    <scope>NUCLEOTIDE SEQUENCE [LARGE SCALE GENOMIC DNA]</scope>
</reference>
<evidence type="ECO:0000313" key="1">
    <source>
        <dbReference type="EMBL" id="OGL54920.1"/>
    </source>
</evidence>
<dbReference type="SUPFAM" id="SSF53335">
    <property type="entry name" value="S-adenosyl-L-methionine-dependent methyltransferases"/>
    <property type="match status" value="1"/>
</dbReference>
<dbReference type="Gene3D" id="3.40.50.150">
    <property type="entry name" value="Vaccinia Virus protein VP39"/>
    <property type="match status" value="1"/>
</dbReference>
<dbReference type="AlphaFoldDB" id="A0A1F7SMB4"/>
<dbReference type="STRING" id="1817883.A3G31_02245"/>
<evidence type="ECO:0008006" key="3">
    <source>
        <dbReference type="Google" id="ProtNLM"/>
    </source>
</evidence>
<gene>
    <name evidence="1" type="ORF">A3G31_02245</name>
</gene>